<gene>
    <name evidence="9" type="ORF">D7V88_25500</name>
</gene>
<evidence type="ECO:0000256" key="2">
    <source>
        <dbReference type="ARBA" id="ARBA00022741"/>
    </source>
</evidence>
<dbReference type="Gene3D" id="3.40.50.300">
    <property type="entry name" value="P-loop containing nucleotide triphosphate hydrolases"/>
    <property type="match status" value="3"/>
</dbReference>
<evidence type="ECO:0000256" key="4">
    <source>
        <dbReference type="ARBA" id="ARBA00022806"/>
    </source>
</evidence>
<evidence type="ECO:0000313" key="9">
    <source>
        <dbReference type="EMBL" id="RKG82218.1"/>
    </source>
</evidence>
<feature type="domain" description="DNA2/NAM7 helicase helicase" evidence="7">
    <location>
        <begin position="873"/>
        <end position="932"/>
    </location>
</feature>
<dbReference type="Proteomes" id="UP000268094">
    <property type="component" value="Unassembled WGS sequence"/>
</dbReference>
<dbReference type="Pfam" id="PF13086">
    <property type="entry name" value="AAA_11"/>
    <property type="match status" value="2"/>
</dbReference>
<comment type="similarity">
    <text evidence="1">Belongs to the DNA2/NAM7 helicase family.</text>
</comment>
<evidence type="ECO:0000259" key="7">
    <source>
        <dbReference type="Pfam" id="PF13086"/>
    </source>
</evidence>
<dbReference type="GO" id="GO:0016787">
    <property type="term" value="F:hydrolase activity"/>
    <property type="evidence" value="ECO:0007669"/>
    <property type="project" value="UniProtKB-KW"/>
</dbReference>
<dbReference type="InterPro" id="IPR041679">
    <property type="entry name" value="DNA2/NAM7-like_C"/>
</dbReference>
<comment type="caution">
    <text evidence="9">The sequence shown here is derived from an EMBL/GenBank/DDBJ whole genome shotgun (WGS) entry which is preliminary data.</text>
</comment>
<feature type="domain" description="DNA2/NAM7 helicase-like C-terminal" evidence="8">
    <location>
        <begin position="951"/>
        <end position="1152"/>
    </location>
</feature>
<dbReference type="GO" id="GO:0005524">
    <property type="term" value="F:ATP binding"/>
    <property type="evidence" value="ECO:0007669"/>
    <property type="project" value="UniProtKB-KW"/>
</dbReference>
<name>A0A3A8IHX2_9BACT</name>
<dbReference type="Pfam" id="PF13087">
    <property type="entry name" value="AAA_12"/>
    <property type="match status" value="1"/>
</dbReference>
<dbReference type="CDD" id="cd18808">
    <property type="entry name" value="SF1_C_Upf1"/>
    <property type="match status" value="1"/>
</dbReference>
<dbReference type="EMBL" id="RAVZ01000198">
    <property type="protein sequence ID" value="RKG82218.1"/>
    <property type="molecule type" value="Genomic_DNA"/>
</dbReference>
<dbReference type="AlphaFoldDB" id="A0A3A8IHX2"/>
<sequence length="1197" mass="132626">MARRAGGPGPLRGGAGRAAGTLAVASWREGAAAGRWDRGGHAPGGDCRKGCRGARARGEADAATAEAGRRRDAHRGGVQRASWTTARTRPGLGGLSMSTHRNFLYWNIGFTRAWPVRCPASALPEAGQGRFHRWGQVSDGPQLTFHVEGKGVPLSFPYPALARDVRQALLQASPPVAFRIRLEQDAERSDRWTGELELVQTSLQAAIEGSVGIVFPEALWPGVSEPERQQRLAGIRTALTFECGGRPVLVVEAPLLSIEPASGAPRLDLILDDRRRLRARIEGVPGQQCLVVESIQDPKGTAELRTGRLISLQREPVLTFSESAAPRTDLTTLVPPTQELLRAWLQYEGLERERDQVLFDRRHAHPLEFNEMEASDSQGFDVAIVNTTDVEQWLGDGMRLGGRLNIAVQVSAMAGNESPRPALLERFIERKEEGRLLARLSFESEADRPPGIGRILARENKGSAAARKRRAKVLARLQTGRFANPRLLEYLLDPSRVQRVTAKLETFLRQSGKKSLEPKQVEAIAKATRLPDVLLIQGPPGTGKTEVLVEIVHHLRARYGGRREEASGPFRVLIAGAHNEAVKNAFSRLEGMVIRVLTAERQEQDSLKEKSALRGQEIARKARARIEGSDTFQRIRAQGDLREKLLMARRALVDAGMEEARPRFEELMDAALERHLTVSHQREIQTLSRRLDALRDAEGSTPTQVAGGAGVAAALQRLYEGPIPAPGEDPAPLLPLLSALDAARDAAVSGQERLPEELLVQTDAWLALRPRIEQVVREGCGWSASLHMRVARLLQETAVPPEPLPPAEGPPTAHAEALRSVERDCLAWCDEALRLVAAQLEQLTRTDEVVLDQWIRALSDEPGLFHELQSKHAPISAATCQIAADTTGEEDDFFDVVIVDEAARAGIDVLIPMALGRHVILVGDHRQLPPHVEEQLWRGLDGELQSRVDMKSSLFAWLHARLPGENFVALDKQFRMHEDIGRLVSMAFYEPEVELRHYWEGALAEQRKLTLGLFDNRPVMWVDTRDRPGKDEDCLEFNAYEEDVIFKLLEAIPRERLDALRVKHGAPPIAVLAFYTQQRQRFEERLARLPSWLREAVDLITVHSAQGREFPLVIIATTRSTRKMKIGFLRDESSANVAISRAQSQVIIVGDSETLAAEQRGRANAPWRKVFGLISDAGARQSFRPIIPASEVLAWIR</sequence>
<evidence type="ECO:0000259" key="8">
    <source>
        <dbReference type="Pfam" id="PF13087"/>
    </source>
</evidence>
<evidence type="ECO:0000256" key="1">
    <source>
        <dbReference type="ARBA" id="ARBA00007913"/>
    </source>
</evidence>
<dbReference type="InterPro" id="IPR027417">
    <property type="entry name" value="P-loop_NTPase"/>
</dbReference>
<evidence type="ECO:0000313" key="10">
    <source>
        <dbReference type="Proteomes" id="UP000268094"/>
    </source>
</evidence>
<keyword evidence="2" id="KW-0547">Nucleotide-binding</keyword>
<keyword evidence="5" id="KW-0067">ATP-binding</keyword>
<protein>
    <recommendedName>
        <fullName evidence="11">AAA+ ATPase domain-containing protein</fullName>
    </recommendedName>
</protein>
<feature type="domain" description="DNA2/NAM7 helicase helicase" evidence="7">
    <location>
        <begin position="516"/>
        <end position="650"/>
    </location>
</feature>
<accession>A0A3A8IHX2</accession>
<keyword evidence="4" id="KW-0347">Helicase</keyword>
<organism evidence="9 10">
    <name type="scientific">Corallococcus terminator</name>
    <dbReference type="NCBI Taxonomy" id="2316733"/>
    <lineage>
        <taxon>Bacteria</taxon>
        <taxon>Pseudomonadati</taxon>
        <taxon>Myxococcota</taxon>
        <taxon>Myxococcia</taxon>
        <taxon>Myxococcales</taxon>
        <taxon>Cystobacterineae</taxon>
        <taxon>Myxococcaceae</taxon>
        <taxon>Corallococcus</taxon>
    </lineage>
</organism>
<evidence type="ECO:0008006" key="11">
    <source>
        <dbReference type="Google" id="ProtNLM"/>
    </source>
</evidence>
<dbReference type="InterPro" id="IPR050534">
    <property type="entry name" value="Coronavir_polyprotein_1ab"/>
</dbReference>
<evidence type="ECO:0000256" key="6">
    <source>
        <dbReference type="SAM" id="MobiDB-lite"/>
    </source>
</evidence>
<proteinExistence type="inferred from homology"/>
<dbReference type="SUPFAM" id="SSF52540">
    <property type="entry name" value="P-loop containing nucleoside triphosphate hydrolases"/>
    <property type="match status" value="1"/>
</dbReference>
<dbReference type="InterPro" id="IPR047187">
    <property type="entry name" value="SF1_C_Upf1"/>
</dbReference>
<dbReference type="GO" id="GO:0043139">
    <property type="term" value="F:5'-3' DNA helicase activity"/>
    <property type="evidence" value="ECO:0007669"/>
    <property type="project" value="TreeGrafter"/>
</dbReference>
<keyword evidence="10" id="KW-1185">Reference proteome</keyword>
<evidence type="ECO:0000256" key="3">
    <source>
        <dbReference type="ARBA" id="ARBA00022801"/>
    </source>
</evidence>
<evidence type="ECO:0000256" key="5">
    <source>
        <dbReference type="ARBA" id="ARBA00022840"/>
    </source>
</evidence>
<dbReference type="PANTHER" id="PTHR43788:SF8">
    <property type="entry name" value="DNA-BINDING PROTEIN SMUBP-2"/>
    <property type="match status" value="1"/>
</dbReference>
<keyword evidence="3" id="KW-0378">Hydrolase</keyword>
<feature type="region of interest" description="Disordered" evidence="6">
    <location>
        <begin position="62"/>
        <end position="91"/>
    </location>
</feature>
<dbReference type="PANTHER" id="PTHR43788">
    <property type="entry name" value="DNA2/NAM7 HELICASE FAMILY MEMBER"/>
    <property type="match status" value="1"/>
</dbReference>
<dbReference type="InterPro" id="IPR041677">
    <property type="entry name" value="DNA2/NAM7_AAA_11"/>
</dbReference>
<reference evidence="10" key="1">
    <citation type="submission" date="2018-09" db="EMBL/GenBank/DDBJ databases">
        <authorList>
            <person name="Livingstone P.G."/>
            <person name="Whitworth D.E."/>
        </authorList>
    </citation>
    <scope>NUCLEOTIDE SEQUENCE [LARGE SCALE GENOMIC DNA]</scope>
    <source>
        <strain evidence="10">CA054A</strain>
    </source>
</reference>